<comment type="caution">
    <text evidence="1">The sequence shown here is derived from an EMBL/GenBank/DDBJ whole genome shotgun (WGS) entry which is preliminary data.</text>
</comment>
<evidence type="ECO:0008006" key="3">
    <source>
        <dbReference type="Google" id="ProtNLM"/>
    </source>
</evidence>
<dbReference type="Proteomes" id="UP000216024">
    <property type="component" value="Unassembled WGS sequence"/>
</dbReference>
<dbReference type="OrthoDB" id="1955612at2"/>
<reference evidence="1 2" key="1">
    <citation type="submission" date="2017-06" db="EMBL/GenBank/DDBJ databases">
        <title>Draft genome sequence of anaerobic fermentative bacterium Anaeromicrobium sediminis DY2726D isolated from West Pacific Ocean sediments.</title>
        <authorList>
            <person name="Zeng X."/>
        </authorList>
    </citation>
    <scope>NUCLEOTIDE SEQUENCE [LARGE SCALE GENOMIC DNA]</scope>
    <source>
        <strain evidence="1 2">DY2726D</strain>
    </source>
</reference>
<accession>A0A267MQX6</accession>
<organism evidence="1 2">
    <name type="scientific">Anaeromicrobium sediminis</name>
    <dbReference type="NCBI Taxonomy" id="1478221"/>
    <lineage>
        <taxon>Bacteria</taxon>
        <taxon>Bacillati</taxon>
        <taxon>Bacillota</taxon>
        <taxon>Clostridia</taxon>
        <taxon>Peptostreptococcales</taxon>
        <taxon>Thermotaleaceae</taxon>
        <taxon>Anaeromicrobium</taxon>
    </lineage>
</organism>
<evidence type="ECO:0000313" key="1">
    <source>
        <dbReference type="EMBL" id="PAB61325.1"/>
    </source>
</evidence>
<dbReference type="AlphaFoldDB" id="A0A267MQX6"/>
<proteinExistence type="predicted"/>
<keyword evidence="2" id="KW-1185">Reference proteome</keyword>
<dbReference type="RefSeq" id="WP_095130634.1">
    <property type="nucleotide sequence ID" value="NZ_NIBG01000001.1"/>
</dbReference>
<name>A0A267MQX6_9FIRM</name>
<sequence length="126" mass="13418">MKFIKKSYGGVKEILKTKNFEGIPVMVDDTGITADSNGNKIVKAGTIIGGSTKPTLLNENEPVVKKNTQSSTGSDAEGVLLYDVNVTYGPASGSMLIKGNIDLNKIPEQPCEDAKTALLGRVLFMK</sequence>
<protein>
    <recommendedName>
        <fullName evidence="3">Head decoration protein</fullName>
    </recommendedName>
</protein>
<evidence type="ECO:0000313" key="2">
    <source>
        <dbReference type="Proteomes" id="UP000216024"/>
    </source>
</evidence>
<dbReference type="EMBL" id="NIBG01000001">
    <property type="protein sequence ID" value="PAB61325.1"/>
    <property type="molecule type" value="Genomic_DNA"/>
</dbReference>
<gene>
    <name evidence="1" type="ORF">CCE28_02520</name>
</gene>